<feature type="chain" id="PRO_5031426249" description="GP46-like surface antigen" evidence="1">
    <location>
        <begin position="21"/>
        <end position="704"/>
    </location>
</feature>
<evidence type="ECO:0000313" key="2">
    <source>
        <dbReference type="EMBL" id="CAD9133130.1"/>
    </source>
</evidence>
<name>A0A7S1MJ57_NEODS</name>
<dbReference type="AlphaFoldDB" id="A0A7S1MJ57"/>
<dbReference type="EMBL" id="HBGF01035170">
    <property type="protein sequence ID" value="CAD9133130.1"/>
    <property type="molecule type" value="Transcribed_RNA"/>
</dbReference>
<evidence type="ECO:0008006" key="3">
    <source>
        <dbReference type="Google" id="ProtNLM"/>
    </source>
</evidence>
<accession>A0A7S1MJ57</accession>
<protein>
    <recommendedName>
        <fullName evidence="3">GP46-like surface antigen</fullName>
    </recommendedName>
</protein>
<sequence>MARFCAAAVLLLAAAFAASATLIKSSRKVASSSAIEPLWSYQPLGKTFSAYVGVADGKYVYTAEYPDTIGTFCCVTSPLTVRFWPVGGSLNESSTLDLSVSVDGIPFEGNIVNGDNPAEHVGISGATIFSSVQMAIGDDDDPVYAYQFAAGNANTSWAALPYLTLTTSCNGLSGYFPCERLSAATTGSATYVQVWIGQNPNTLAENYVVSQAVAADSGKPTQGVVGSSSTWYPKFKGEALSDCGIVAPGLNAIWVNDVCAASAMYYNGITVAPLPFTSSYVSTVHIRGVWYCAAFVSLRQQVLTCISTAQPYPVAGSWAFDNPVSNYQLDTMHLAVLGDKLIVAAADDVMHVVTIGSNASATSFPVQFTSDVVRGMASFNDTLVVQLRSQSIVVVDVVLQTSLGTADLPIVPACPATIEGTAQFDTMVVRGPTAVAVIAECNVSVVFSLPDLTVVSTYALPWPSNSAGNFNFTVDSAADAVVFNRQQTEYKTAWIMNVPTYRTWAAGFAAPAVPAGRPLFIAFNEAQGLPPSWTLPQDGYITANAFELFGVRPMPYDASLQAFAFGLDLSGLALTGGVAFDSLAPLPVSVIDLSANNFTRFGFDHLNQLPLSLRHLDLSRNPRLRNSALYLTFPSGSQLRTVDLSNTSWSGAVSVLASSVPVGTLEWVDIRNTAISRIVVTGGNCSAVLRTWLRADPSVPCTSA</sequence>
<gene>
    <name evidence="2" type="ORF">NDES1114_LOCUS23592</name>
</gene>
<keyword evidence="1" id="KW-0732">Signal</keyword>
<evidence type="ECO:0000256" key="1">
    <source>
        <dbReference type="SAM" id="SignalP"/>
    </source>
</evidence>
<dbReference type="SUPFAM" id="SSF52058">
    <property type="entry name" value="L domain-like"/>
    <property type="match status" value="1"/>
</dbReference>
<reference evidence="2" key="1">
    <citation type="submission" date="2021-01" db="EMBL/GenBank/DDBJ databases">
        <authorList>
            <person name="Corre E."/>
            <person name="Pelletier E."/>
            <person name="Niang G."/>
            <person name="Scheremetjew M."/>
            <person name="Finn R."/>
            <person name="Kale V."/>
            <person name="Holt S."/>
            <person name="Cochrane G."/>
            <person name="Meng A."/>
            <person name="Brown T."/>
            <person name="Cohen L."/>
        </authorList>
    </citation>
    <scope>NUCLEOTIDE SEQUENCE</scope>
    <source>
        <strain evidence="2">CCAP 1951/1</strain>
    </source>
</reference>
<feature type="signal peptide" evidence="1">
    <location>
        <begin position="1"/>
        <end position="20"/>
    </location>
</feature>
<organism evidence="2">
    <name type="scientific">Neobodo designis</name>
    <name type="common">Flagellated protozoan</name>
    <name type="synonym">Bodo designis</name>
    <dbReference type="NCBI Taxonomy" id="312471"/>
    <lineage>
        <taxon>Eukaryota</taxon>
        <taxon>Discoba</taxon>
        <taxon>Euglenozoa</taxon>
        <taxon>Kinetoplastea</taxon>
        <taxon>Metakinetoplastina</taxon>
        <taxon>Neobodonida</taxon>
        <taxon>Neobodo</taxon>
    </lineage>
</organism>
<dbReference type="InterPro" id="IPR032675">
    <property type="entry name" value="LRR_dom_sf"/>
</dbReference>
<proteinExistence type="predicted"/>
<dbReference type="Gene3D" id="3.80.10.10">
    <property type="entry name" value="Ribonuclease Inhibitor"/>
    <property type="match status" value="1"/>
</dbReference>